<reference evidence="5" key="1">
    <citation type="journal article" date="2023" name="Science">
        <title>Genome structures resolve the early diversification of teleost fishes.</title>
        <authorList>
            <person name="Parey E."/>
            <person name="Louis A."/>
            <person name="Montfort J."/>
            <person name="Bouchez O."/>
            <person name="Roques C."/>
            <person name="Iampietro C."/>
            <person name="Lluch J."/>
            <person name="Castinel A."/>
            <person name="Donnadieu C."/>
            <person name="Desvignes T."/>
            <person name="Floi Bucao C."/>
            <person name="Jouanno E."/>
            <person name="Wen M."/>
            <person name="Mejri S."/>
            <person name="Dirks R."/>
            <person name="Jansen H."/>
            <person name="Henkel C."/>
            <person name="Chen W.J."/>
            <person name="Zahm M."/>
            <person name="Cabau C."/>
            <person name="Klopp C."/>
            <person name="Thompson A.W."/>
            <person name="Robinson-Rechavi M."/>
            <person name="Braasch I."/>
            <person name="Lecointre G."/>
            <person name="Bobe J."/>
            <person name="Postlethwait J.H."/>
            <person name="Berthelot C."/>
            <person name="Roest Crollius H."/>
            <person name="Guiguen Y."/>
        </authorList>
    </citation>
    <scope>NUCLEOTIDE SEQUENCE</scope>
    <source>
        <strain evidence="5">Concon-B</strain>
    </source>
</reference>
<dbReference type="PANTHER" id="PTHR11309">
    <property type="entry name" value="FRIZZLED"/>
    <property type="match status" value="1"/>
</dbReference>
<evidence type="ECO:0000313" key="5">
    <source>
        <dbReference type="EMBL" id="KAJ8288226.1"/>
    </source>
</evidence>
<dbReference type="GO" id="GO:0005886">
    <property type="term" value="C:plasma membrane"/>
    <property type="evidence" value="ECO:0007669"/>
    <property type="project" value="TreeGrafter"/>
</dbReference>
<feature type="disulfide bond" evidence="3">
    <location>
        <begin position="51"/>
        <end position="97"/>
    </location>
</feature>
<dbReference type="PANTHER" id="PTHR11309:SF47">
    <property type="entry name" value="FRIZZLED"/>
    <property type="match status" value="1"/>
</dbReference>
<feature type="disulfide bond" evidence="3">
    <location>
        <begin position="117"/>
        <end position="141"/>
    </location>
</feature>
<comment type="caution">
    <text evidence="5">The sequence shown here is derived from an EMBL/GenBank/DDBJ whole genome shotgun (WGS) entry which is preliminary data.</text>
</comment>
<name>A0A9Q1I8V4_CONCO</name>
<dbReference type="SUPFAM" id="SSF47473">
    <property type="entry name" value="EF-hand"/>
    <property type="match status" value="1"/>
</dbReference>
<accession>A0A9Q1I8V4</accession>
<evidence type="ECO:0000256" key="1">
    <source>
        <dbReference type="ARBA" id="ARBA00022473"/>
    </source>
</evidence>
<organism evidence="5 6">
    <name type="scientific">Conger conger</name>
    <name type="common">Conger eel</name>
    <name type="synonym">Muraena conger</name>
    <dbReference type="NCBI Taxonomy" id="82655"/>
    <lineage>
        <taxon>Eukaryota</taxon>
        <taxon>Metazoa</taxon>
        <taxon>Chordata</taxon>
        <taxon>Craniata</taxon>
        <taxon>Vertebrata</taxon>
        <taxon>Euteleostomi</taxon>
        <taxon>Actinopterygii</taxon>
        <taxon>Neopterygii</taxon>
        <taxon>Teleostei</taxon>
        <taxon>Anguilliformes</taxon>
        <taxon>Congridae</taxon>
        <taxon>Conger</taxon>
    </lineage>
</organism>
<dbReference type="GO" id="GO:0017147">
    <property type="term" value="F:Wnt-protein binding"/>
    <property type="evidence" value="ECO:0007669"/>
    <property type="project" value="TreeGrafter"/>
</dbReference>
<dbReference type="GO" id="GO:0035567">
    <property type="term" value="P:non-canonical Wnt signaling pathway"/>
    <property type="evidence" value="ECO:0007669"/>
    <property type="project" value="TreeGrafter"/>
</dbReference>
<dbReference type="Pfam" id="PF01392">
    <property type="entry name" value="Fz"/>
    <property type="match status" value="1"/>
</dbReference>
<proteinExistence type="predicted"/>
<dbReference type="GO" id="GO:0060070">
    <property type="term" value="P:canonical Wnt signaling pathway"/>
    <property type="evidence" value="ECO:0007669"/>
    <property type="project" value="TreeGrafter"/>
</dbReference>
<dbReference type="AlphaFoldDB" id="A0A9Q1I8V4"/>
<comment type="caution">
    <text evidence="3">Lacks conserved residue(s) required for the propagation of feature annotation.</text>
</comment>
<evidence type="ECO:0000256" key="3">
    <source>
        <dbReference type="PROSITE-ProRule" id="PRU00090"/>
    </source>
</evidence>
<dbReference type="SMART" id="SM00063">
    <property type="entry name" value="FRI"/>
    <property type="match status" value="1"/>
</dbReference>
<keyword evidence="2 3" id="KW-1015">Disulfide bond</keyword>
<dbReference type="Proteomes" id="UP001152803">
    <property type="component" value="Unassembled WGS sequence"/>
</dbReference>
<evidence type="ECO:0000256" key="2">
    <source>
        <dbReference type="ARBA" id="ARBA00023157"/>
    </source>
</evidence>
<dbReference type="Gene3D" id="1.10.2000.10">
    <property type="entry name" value="Frizzled cysteine-rich domain"/>
    <property type="match status" value="1"/>
</dbReference>
<sequence length="308" mass="34785">MCQKGQYTGESLACHLFPEESCVKKDSILEGYKSSLQASQESCEPITVPLCKDIAYNKTRMPNILKHLNQEDAGLEVHQFYPLVKVQCSPDLKFFLCTVYVPKCELGEIRPPCRSLCESAKQGCESLMNKFGFTWPESLACHLFPEESCVKKDSILEELSAMELQKKLIELGHTVGDQQLSLETCKSMMSYMGENESGKLEVKKMNKLLEELILLKREFVGYTSGVMTIHQMETALKGRDITLNSKTFKSIWRHFASEGGMKYDDFVASTMKIQTLTDRFKKRISAGLACDCQVATFALEDFIQASLL</sequence>
<evidence type="ECO:0000313" key="6">
    <source>
        <dbReference type="Proteomes" id="UP001152803"/>
    </source>
</evidence>
<dbReference type="Gene3D" id="1.10.238.10">
    <property type="entry name" value="EF-hand"/>
    <property type="match status" value="1"/>
</dbReference>
<dbReference type="InterPro" id="IPR020067">
    <property type="entry name" value="Frizzled_dom"/>
</dbReference>
<dbReference type="OrthoDB" id="10053709at2759"/>
<feature type="disulfide bond" evidence="3">
    <location>
        <begin position="43"/>
        <end position="104"/>
    </location>
</feature>
<gene>
    <name evidence="5" type="ORF">COCON_G00008850</name>
</gene>
<dbReference type="PROSITE" id="PS50038">
    <property type="entry name" value="FZ"/>
    <property type="match status" value="1"/>
</dbReference>
<dbReference type="SUPFAM" id="SSF63501">
    <property type="entry name" value="Frizzled cysteine-rich domain"/>
    <property type="match status" value="1"/>
</dbReference>
<dbReference type="GO" id="GO:0042813">
    <property type="term" value="F:Wnt receptor activity"/>
    <property type="evidence" value="ECO:0007669"/>
    <property type="project" value="TreeGrafter"/>
</dbReference>
<keyword evidence="1" id="KW-0217">Developmental protein</keyword>
<dbReference type="InterPro" id="IPR036790">
    <property type="entry name" value="Frizzled_dom_sf"/>
</dbReference>
<dbReference type="InterPro" id="IPR015526">
    <property type="entry name" value="Frizzled/SFRP"/>
</dbReference>
<protein>
    <recommendedName>
        <fullName evidence="4">FZ domain-containing protein</fullName>
    </recommendedName>
</protein>
<evidence type="ECO:0000259" key="4">
    <source>
        <dbReference type="PROSITE" id="PS50038"/>
    </source>
</evidence>
<keyword evidence="6" id="KW-1185">Reference proteome</keyword>
<dbReference type="InterPro" id="IPR011992">
    <property type="entry name" value="EF-hand-dom_pair"/>
</dbReference>
<dbReference type="EMBL" id="JAFJMO010000001">
    <property type="protein sequence ID" value="KAJ8288226.1"/>
    <property type="molecule type" value="Genomic_DNA"/>
</dbReference>
<feature type="domain" description="FZ" evidence="4">
    <location>
        <begin position="38"/>
        <end position="152"/>
    </location>
</feature>